<proteinExistence type="predicted"/>
<organism evidence="1 2">
    <name type="scientific">Paramecium tetraurelia</name>
    <dbReference type="NCBI Taxonomy" id="5888"/>
    <lineage>
        <taxon>Eukaryota</taxon>
        <taxon>Sar</taxon>
        <taxon>Alveolata</taxon>
        <taxon>Ciliophora</taxon>
        <taxon>Intramacronucleata</taxon>
        <taxon>Oligohymenophorea</taxon>
        <taxon>Peniculida</taxon>
        <taxon>Parameciidae</taxon>
        <taxon>Paramecium</taxon>
    </lineage>
</organism>
<reference evidence="1 2" key="1">
    <citation type="journal article" date="2006" name="Nature">
        <title>Global trends of whole-genome duplications revealed by the ciliate Paramecium tetraurelia.</title>
        <authorList>
            <consortium name="Genoscope"/>
            <person name="Aury J.-M."/>
            <person name="Jaillon O."/>
            <person name="Duret L."/>
            <person name="Noel B."/>
            <person name="Jubin C."/>
            <person name="Porcel B.M."/>
            <person name="Segurens B."/>
            <person name="Daubin V."/>
            <person name="Anthouard V."/>
            <person name="Aiach N."/>
            <person name="Arnaiz O."/>
            <person name="Billaut A."/>
            <person name="Beisson J."/>
            <person name="Blanc I."/>
            <person name="Bouhouche K."/>
            <person name="Camara F."/>
            <person name="Duharcourt S."/>
            <person name="Guigo R."/>
            <person name="Gogendeau D."/>
            <person name="Katinka M."/>
            <person name="Keller A.-M."/>
            <person name="Kissmehl R."/>
            <person name="Klotz C."/>
            <person name="Koll F."/>
            <person name="Le Moue A."/>
            <person name="Lepere C."/>
            <person name="Malinsky S."/>
            <person name="Nowacki M."/>
            <person name="Nowak J.K."/>
            <person name="Plattner H."/>
            <person name="Poulain J."/>
            <person name="Ruiz F."/>
            <person name="Serrano V."/>
            <person name="Zagulski M."/>
            <person name="Dessen P."/>
            <person name="Betermier M."/>
            <person name="Weissenbach J."/>
            <person name="Scarpelli C."/>
            <person name="Schachter V."/>
            <person name="Sperling L."/>
            <person name="Meyer E."/>
            <person name="Cohen J."/>
            <person name="Wincker P."/>
        </authorList>
    </citation>
    <scope>NUCLEOTIDE SEQUENCE [LARGE SCALE GENOMIC DNA]</scope>
    <source>
        <strain evidence="1 2">Stock d4-2</strain>
    </source>
</reference>
<dbReference type="KEGG" id="ptm:GSPATT00003300001"/>
<dbReference type="RefSeq" id="XP_001455728.1">
    <property type="nucleotide sequence ID" value="XM_001455691.1"/>
</dbReference>
<dbReference type="AlphaFoldDB" id="A0DZ64"/>
<accession>A0DZ64</accession>
<name>A0DZ64_PARTE</name>
<dbReference type="InParanoid" id="A0DZ64"/>
<evidence type="ECO:0000313" key="2">
    <source>
        <dbReference type="Proteomes" id="UP000000600"/>
    </source>
</evidence>
<gene>
    <name evidence="1" type="ORF">GSPATT00003300001</name>
</gene>
<protein>
    <submittedName>
        <fullName evidence="1">Uncharacterized protein</fullName>
    </submittedName>
</protein>
<dbReference type="GeneID" id="5041513"/>
<dbReference type="Proteomes" id="UP000000600">
    <property type="component" value="Unassembled WGS sequence"/>
</dbReference>
<dbReference type="EMBL" id="CT868649">
    <property type="protein sequence ID" value="CAK88331.1"/>
    <property type="molecule type" value="Genomic_DNA"/>
</dbReference>
<keyword evidence="2" id="KW-1185">Reference proteome</keyword>
<sequence>MSLKQQNQTEFSDQCSVLIYDHQEGPKIVETLLDEQWRWDYVDKFLQIFK</sequence>
<dbReference type="HOGENOM" id="CLU_3128337_0_0_1"/>
<evidence type="ECO:0000313" key="1">
    <source>
        <dbReference type="EMBL" id="CAK88331.1"/>
    </source>
</evidence>